<protein>
    <submittedName>
        <fullName evidence="1">Uncharacterized protein</fullName>
    </submittedName>
</protein>
<reference evidence="1 2" key="1">
    <citation type="journal article" date="2024" name="IMA Fungus">
        <title>IMA Genome - F19 : A genome assembly and annotation guide to empower mycologists, including annotated draft genome sequences of Ceratocystis pirilliformis, Diaporthe australafricana, Fusarium ophioides, Paecilomyces lecythidis, and Sporothrix stenoceras.</title>
        <authorList>
            <person name="Aylward J."/>
            <person name="Wilson A.M."/>
            <person name="Visagie C.M."/>
            <person name="Spraker J."/>
            <person name="Barnes I."/>
            <person name="Buitendag C."/>
            <person name="Ceriani C."/>
            <person name="Del Mar Angel L."/>
            <person name="du Plessis D."/>
            <person name="Fuchs T."/>
            <person name="Gasser K."/>
            <person name="Kramer D."/>
            <person name="Li W."/>
            <person name="Munsamy K."/>
            <person name="Piso A."/>
            <person name="Price J.L."/>
            <person name="Sonnekus B."/>
            <person name="Thomas C."/>
            <person name="van der Nest A."/>
            <person name="van Dijk A."/>
            <person name="van Heerden A."/>
            <person name="van Vuuren N."/>
            <person name="Yilmaz N."/>
            <person name="Duong T.A."/>
            <person name="van der Merwe N.A."/>
            <person name="Wingfield M.J."/>
            <person name="Wingfield B.D."/>
        </authorList>
    </citation>
    <scope>NUCLEOTIDE SEQUENCE [LARGE SCALE GENOMIC DNA]</scope>
    <source>
        <strain evidence="1 2">CMW 18167</strain>
    </source>
</reference>
<organism evidence="1 2">
    <name type="scientific">Paecilomyces lecythidis</name>
    <dbReference type="NCBI Taxonomy" id="3004212"/>
    <lineage>
        <taxon>Eukaryota</taxon>
        <taxon>Fungi</taxon>
        <taxon>Dikarya</taxon>
        <taxon>Ascomycota</taxon>
        <taxon>Pezizomycotina</taxon>
        <taxon>Eurotiomycetes</taxon>
        <taxon>Eurotiomycetidae</taxon>
        <taxon>Eurotiales</taxon>
        <taxon>Thermoascaceae</taxon>
        <taxon>Paecilomyces</taxon>
    </lineage>
</organism>
<gene>
    <name evidence="1" type="ORF">Plec18167_002339</name>
</gene>
<name>A0ABR3Y8Z5_9EURO</name>
<dbReference type="Proteomes" id="UP001583193">
    <property type="component" value="Unassembled WGS sequence"/>
</dbReference>
<dbReference type="EMBL" id="JAVDPF010000004">
    <property type="protein sequence ID" value="KAL1884747.1"/>
    <property type="molecule type" value="Genomic_DNA"/>
</dbReference>
<evidence type="ECO:0000313" key="2">
    <source>
        <dbReference type="Proteomes" id="UP001583193"/>
    </source>
</evidence>
<accession>A0ABR3Y8Z5</accession>
<comment type="caution">
    <text evidence="1">The sequence shown here is derived from an EMBL/GenBank/DDBJ whole genome shotgun (WGS) entry which is preliminary data.</text>
</comment>
<keyword evidence="2" id="KW-1185">Reference proteome</keyword>
<proteinExistence type="predicted"/>
<sequence length="118" mass="13042">MLEREGLLNQGEGEFWRSMINRSADDMREACLGTGRKWIAGSESTFEGVPDARFSDKEDPTKSVGKLAHNALFQDRIQSLLGKKDSAVSSAEDTPQERPFYISSPFFSFTAGSDDKAS</sequence>
<evidence type="ECO:0000313" key="1">
    <source>
        <dbReference type="EMBL" id="KAL1884747.1"/>
    </source>
</evidence>